<comment type="caution">
    <text evidence="7">The sequence shown here is derived from an EMBL/GenBank/DDBJ whole genome shotgun (WGS) entry which is preliminary data.</text>
</comment>
<dbReference type="AlphaFoldDB" id="A0A7K0C3Z6"/>
<dbReference type="PROSITE" id="PS51128">
    <property type="entry name" value="ZF_DKSA_2"/>
    <property type="match status" value="1"/>
</dbReference>
<protein>
    <submittedName>
        <fullName evidence="7">RNA polymerase-binding transcription factor DksA</fullName>
    </submittedName>
</protein>
<dbReference type="InterPro" id="IPR020458">
    <property type="entry name" value="Znf_DskA_TraR_CS"/>
</dbReference>
<feature type="zinc finger region" description="dksA C4-type" evidence="4">
    <location>
        <begin position="79"/>
        <end position="103"/>
    </location>
</feature>
<evidence type="ECO:0000259" key="6">
    <source>
        <dbReference type="Pfam" id="PF01258"/>
    </source>
</evidence>
<evidence type="ECO:0000256" key="3">
    <source>
        <dbReference type="ARBA" id="ARBA00022833"/>
    </source>
</evidence>
<dbReference type="RefSeq" id="WP_153538313.1">
    <property type="nucleotide sequence ID" value="NZ_WEGH01000004.1"/>
</dbReference>
<feature type="domain" description="Zinc finger DksA/TraR C4-type" evidence="6">
    <location>
        <begin position="74"/>
        <end position="106"/>
    </location>
</feature>
<keyword evidence="1" id="KW-0479">Metal-binding</keyword>
<accession>A0A7K0C3Z6</accession>
<evidence type="ECO:0000256" key="2">
    <source>
        <dbReference type="ARBA" id="ARBA00022771"/>
    </source>
</evidence>
<feature type="region of interest" description="Disordered" evidence="5">
    <location>
        <begin position="1"/>
        <end position="25"/>
    </location>
</feature>
<evidence type="ECO:0000313" key="8">
    <source>
        <dbReference type="Proteomes" id="UP000487268"/>
    </source>
</evidence>
<dbReference type="GO" id="GO:0008270">
    <property type="term" value="F:zinc ion binding"/>
    <property type="evidence" value="ECO:0007669"/>
    <property type="project" value="UniProtKB-KW"/>
</dbReference>
<evidence type="ECO:0000313" key="7">
    <source>
        <dbReference type="EMBL" id="MQY07822.1"/>
    </source>
</evidence>
<evidence type="ECO:0000256" key="4">
    <source>
        <dbReference type="PROSITE-ProRule" id="PRU00510"/>
    </source>
</evidence>
<dbReference type="OrthoDB" id="1121111at2"/>
<dbReference type="PROSITE" id="PS01102">
    <property type="entry name" value="ZF_DKSA_1"/>
    <property type="match status" value="1"/>
</dbReference>
<keyword evidence="2" id="KW-0863">Zinc-finger</keyword>
<keyword evidence="3" id="KW-0862">Zinc</keyword>
<dbReference type="PANTHER" id="PTHR33823">
    <property type="entry name" value="RNA POLYMERASE-BINDING TRANSCRIPTION FACTOR DKSA-RELATED"/>
    <property type="match status" value="1"/>
</dbReference>
<evidence type="ECO:0000256" key="1">
    <source>
        <dbReference type="ARBA" id="ARBA00022723"/>
    </source>
</evidence>
<organism evidence="7 8">
    <name type="scientific">Actinomadura macrotermitis</name>
    <dbReference type="NCBI Taxonomy" id="2585200"/>
    <lineage>
        <taxon>Bacteria</taxon>
        <taxon>Bacillati</taxon>
        <taxon>Actinomycetota</taxon>
        <taxon>Actinomycetes</taxon>
        <taxon>Streptosporangiales</taxon>
        <taxon>Thermomonosporaceae</taxon>
        <taxon>Actinomadura</taxon>
    </lineage>
</organism>
<feature type="compositionally biased region" description="Polar residues" evidence="5">
    <location>
        <begin position="1"/>
        <end position="11"/>
    </location>
</feature>
<dbReference type="Proteomes" id="UP000487268">
    <property type="component" value="Unassembled WGS sequence"/>
</dbReference>
<feature type="compositionally biased region" description="Basic and acidic residues" evidence="5">
    <location>
        <begin position="12"/>
        <end position="25"/>
    </location>
</feature>
<reference evidence="7 8" key="1">
    <citation type="submission" date="2019-10" db="EMBL/GenBank/DDBJ databases">
        <title>Actinomadura rubteroloni sp. nov. and Actinomadura macrotermitis sp. nov., isolated from the gut of fungus growing-termite Macrotermes natalensis.</title>
        <authorList>
            <person name="Benndorf R."/>
            <person name="Martin K."/>
            <person name="Kuefner M."/>
            <person name="De Beer W."/>
            <person name="Kaster A.-K."/>
            <person name="Vollmers J."/>
            <person name="Poulsen M."/>
            <person name="Beemelmanns C."/>
        </authorList>
    </citation>
    <scope>NUCLEOTIDE SEQUENCE [LARGE SCALE GENOMIC DNA]</scope>
    <source>
        <strain evidence="7 8">RB68</strain>
    </source>
</reference>
<evidence type="ECO:0000256" key="5">
    <source>
        <dbReference type="SAM" id="MobiDB-lite"/>
    </source>
</evidence>
<sequence length="112" mass="12469">MSTNLARTQDATAREVRQRLEQERQTRASQLAVLEQAAGRAPQGWAEESDHTRMDNLRQSLAEIDAALQRLRDGTYGGCEGCGKAIPEGRLEILPYVRFCVKCQARAGRPGR</sequence>
<dbReference type="PANTHER" id="PTHR33823:SF4">
    <property type="entry name" value="GENERAL STRESS PROTEIN 16O"/>
    <property type="match status" value="1"/>
</dbReference>
<dbReference type="InterPro" id="IPR000962">
    <property type="entry name" value="Znf_DskA_TraR"/>
</dbReference>
<keyword evidence="8" id="KW-1185">Reference proteome</keyword>
<dbReference type="Pfam" id="PF01258">
    <property type="entry name" value="zf-dskA_traR"/>
    <property type="match status" value="1"/>
</dbReference>
<name>A0A7K0C3Z6_9ACTN</name>
<proteinExistence type="predicted"/>
<gene>
    <name evidence="7" type="primary">dksA_3</name>
    <name evidence="7" type="ORF">ACRB68_59240</name>
</gene>
<dbReference type="EMBL" id="WEGH01000004">
    <property type="protein sequence ID" value="MQY07822.1"/>
    <property type="molecule type" value="Genomic_DNA"/>
</dbReference>
<dbReference type="SUPFAM" id="SSF57716">
    <property type="entry name" value="Glucocorticoid receptor-like (DNA-binding domain)"/>
    <property type="match status" value="1"/>
</dbReference>
<dbReference type="Gene3D" id="1.20.120.910">
    <property type="entry name" value="DksA, coiled-coil domain"/>
    <property type="match status" value="1"/>
</dbReference>